<accession>A0A9X1Y763</accession>
<evidence type="ECO:0000313" key="2">
    <source>
        <dbReference type="Proteomes" id="UP001139516"/>
    </source>
</evidence>
<dbReference type="Proteomes" id="UP001139516">
    <property type="component" value="Unassembled WGS sequence"/>
</dbReference>
<evidence type="ECO:0000313" key="1">
    <source>
        <dbReference type="EMBL" id="MCK8785229.1"/>
    </source>
</evidence>
<name>A0A9X1Y763_9PROT</name>
<dbReference type="Gene3D" id="3.40.1350.10">
    <property type="match status" value="1"/>
</dbReference>
<proteinExistence type="predicted"/>
<dbReference type="RefSeq" id="WP_248667353.1">
    <property type="nucleotide sequence ID" value="NZ_JALPRX010000054.1"/>
</dbReference>
<keyword evidence="2" id="KW-1185">Reference proteome</keyword>
<comment type="caution">
    <text evidence="1">The sequence shown here is derived from an EMBL/GenBank/DDBJ whole genome shotgun (WGS) entry which is preliminary data.</text>
</comment>
<gene>
    <name evidence="1" type="ORF">M0638_12620</name>
</gene>
<dbReference type="AlphaFoldDB" id="A0A9X1Y763"/>
<dbReference type="EMBL" id="JALPRX010000054">
    <property type="protein sequence ID" value="MCK8785229.1"/>
    <property type="molecule type" value="Genomic_DNA"/>
</dbReference>
<protein>
    <submittedName>
        <fullName evidence="1">VRR-NUC domain-containing protein</fullName>
    </submittedName>
</protein>
<dbReference type="InterPro" id="IPR011856">
    <property type="entry name" value="tRNA_endonuc-like_dom_sf"/>
</dbReference>
<organism evidence="1 2">
    <name type="scientific">Roseomonas acroporae</name>
    <dbReference type="NCBI Taxonomy" id="2937791"/>
    <lineage>
        <taxon>Bacteria</taxon>
        <taxon>Pseudomonadati</taxon>
        <taxon>Pseudomonadota</taxon>
        <taxon>Alphaproteobacteria</taxon>
        <taxon>Acetobacterales</taxon>
        <taxon>Roseomonadaceae</taxon>
        <taxon>Roseomonas</taxon>
    </lineage>
</organism>
<dbReference type="GO" id="GO:0003676">
    <property type="term" value="F:nucleic acid binding"/>
    <property type="evidence" value="ECO:0007669"/>
    <property type="project" value="InterPro"/>
</dbReference>
<sequence>MTEAQIQAAIMLAVGGREDTRVFRNNAGVAHYPDGSVVRYGVGNPGGSDLIGIQAVTITPAMVGQVIGRFVALEVKANGRATQEQRAFIAMVLRFGGVAGVVRSPEEAVAVLEASR</sequence>
<reference evidence="1" key="1">
    <citation type="submission" date="2022-04" db="EMBL/GenBank/DDBJ databases">
        <title>Roseomonas acroporae sp. nov., isolated from coral Acropora digitifera.</title>
        <authorList>
            <person name="Sun H."/>
        </authorList>
    </citation>
    <scope>NUCLEOTIDE SEQUENCE</scope>
    <source>
        <strain evidence="1">NAR14</strain>
    </source>
</reference>